<dbReference type="PANTHER" id="PTHR43857:SF1">
    <property type="entry name" value="YJGH FAMILY PROTEIN"/>
    <property type="match status" value="1"/>
</dbReference>
<evidence type="ECO:0000313" key="2">
    <source>
        <dbReference type="Proteomes" id="UP000681340"/>
    </source>
</evidence>
<name>A0A919SWH4_9ACTN</name>
<dbReference type="RefSeq" id="WP_212993836.1">
    <property type="nucleotide sequence ID" value="NZ_BAABEA010000026.1"/>
</dbReference>
<dbReference type="InterPro" id="IPR006175">
    <property type="entry name" value="YjgF/YER057c/UK114"/>
</dbReference>
<dbReference type="Gene3D" id="3.30.1330.40">
    <property type="entry name" value="RutC-like"/>
    <property type="match status" value="1"/>
</dbReference>
<comment type="caution">
    <text evidence="1">The sequence shown here is derived from an EMBL/GenBank/DDBJ whole genome shotgun (WGS) entry which is preliminary data.</text>
</comment>
<dbReference type="AlphaFoldDB" id="A0A919SWH4"/>
<gene>
    <name evidence="1" type="ORF">Aau02nite_80240</name>
</gene>
<organism evidence="1 2">
    <name type="scientific">Actinoplanes auranticolor</name>
    <dbReference type="NCBI Taxonomy" id="47988"/>
    <lineage>
        <taxon>Bacteria</taxon>
        <taxon>Bacillati</taxon>
        <taxon>Actinomycetota</taxon>
        <taxon>Actinomycetes</taxon>
        <taxon>Micromonosporales</taxon>
        <taxon>Micromonosporaceae</taxon>
        <taxon>Actinoplanes</taxon>
    </lineage>
</organism>
<dbReference type="Pfam" id="PF01042">
    <property type="entry name" value="Ribonuc_L-PSP"/>
    <property type="match status" value="1"/>
</dbReference>
<dbReference type="Proteomes" id="UP000681340">
    <property type="component" value="Unassembled WGS sequence"/>
</dbReference>
<dbReference type="EMBL" id="BOQL01000073">
    <property type="protein sequence ID" value="GIM78318.1"/>
    <property type="molecule type" value="Genomic_DNA"/>
</dbReference>
<accession>A0A919SWH4</accession>
<dbReference type="CDD" id="cd00448">
    <property type="entry name" value="YjgF_YER057c_UK114_family"/>
    <property type="match status" value="1"/>
</dbReference>
<proteinExistence type="predicted"/>
<sequence>MAVTLINPDGLVEPQGYTHVAVAQGSRMIFLAGQVGQDAQGKVAGDLAAQTEQALRNVGTALAAAGATFADVVKTTIYVVDWQPEKAGDLFAGLQRSGAGSPGPTTLIGVAALAAPDLLVEFDVTAVAA</sequence>
<dbReference type="SUPFAM" id="SSF55298">
    <property type="entry name" value="YjgF-like"/>
    <property type="match status" value="1"/>
</dbReference>
<evidence type="ECO:0000313" key="1">
    <source>
        <dbReference type="EMBL" id="GIM78318.1"/>
    </source>
</evidence>
<dbReference type="InterPro" id="IPR035959">
    <property type="entry name" value="RutC-like_sf"/>
</dbReference>
<keyword evidence="2" id="KW-1185">Reference proteome</keyword>
<reference evidence="1" key="1">
    <citation type="submission" date="2021-03" db="EMBL/GenBank/DDBJ databases">
        <title>Whole genome shotgun sequence of Actinoplanes auranticolor NBRC 12245.</title>
        <authorList>
            <person name="Komaki H."/>
            <person name="Tamura T."/>
        </authorList>
    </citation>
    <scope>NUCLEOTIDE SEQUENCE</scope>
    <source>
        <strain evidence="1">NBRC 12245</strain>
    </source>
</reference>
<protein>
    <submittedName>
        <fullName evidence="1">Enamine deaminase RidA</fullName>
    </submittedName>
</protein>
<dbReference type="PANTHER" id="PTHR43857">
    <property type="entry name" value="BLR7761 PROTEIN"/>
    <property type="match status" value="1"/>
</dbReference>